<keyword evidence="8 15" id="KW-0675">Receptor</keyword>
<keyword evidence="9 10" id="KW-0998">Cell outer membrane</keyword>
<keyword evidence="5 10" id="KW-0812">Transmembrane</keyword>
<evidence type="ECO:0000256" key="9">
    <source>
        <dbReference type="ARBA" id="ARBA00023237"/>
    </source>
</evidence>
<proteinExistence type="inferred from homology"/>
<feature type="chain" id="PRO_5035242771" evidence="12">
    <location>
        <begin position="37"/>
        <end position="731"/>
    </location>
</feature>
<dbReference type="InterPro" id="IPR036942">
    <property type="entry name" value="Beta-barrel_TonB_sf"/>
</dbReference>
<evidence type="ECO:0000256" key="7">
    <source>
        <dbReference type="ARBA" id="ARBA00023136"/>
    </source>
</evidence>
<comment type="similarity">
    <text evidence="2 10 11">Belongs to the TonB-dependent receptor family.</text>
</comment>
<evidence type="ECO:0000259" key="13">
    <source>
        <dbReference type="Pfam" id="PF00593"/>
    </source>
</evidence>
<gene>
    <name evidence="15" type="ORF">DSYM_22090</name>
</gene>
<keyword evidence="12" id="KW-0732">Signal</keyword>
<evidence type="ECO:0000313" key="16">
    <source>
        <dbReference type="Proteomes" id="UP000662914"/>
    </source>
</evidence>
<evidence type="ECO:0000256" key="4">
    <source>
        <dbReference type="ARBA" id="ARBA00022452"/>
    </source>
</evidence>
<keyword evidence="3 10" id="KW-0813">Transport</keyword>
<feature type="signal peptide" evidence="12">
    <location>
        <begin position="1"/>
        <end position="36"/>
    </location>
</feature>
<dbReference type="EMBL" id="AP021857">
    <property type="protein sequence ID" value="BBO21510.1"/>
    <property type="molecule type" value="Genomic_DNA"/>
</dbReference>
<sequence length="731" mass="81157">MQTGTPPLGRTRPGGQGPQRAFGIVMLAGLALPAFAQDKGAEAAKELPAVNVQADAEQPDGYRASTTRVGKVLQDPHDIPQAVTTVTNQLMEEQQVGSLKEAMRNVSGVTFNAAEGGRSGDNMNLRGFYTFGDMYLDGIRDTAQYNRETFNLEQVDVLRGAGAMLFGRGQAGGVINQVTKTPLRLDQYKLSGSLGSHGYREATADLNKAFTPDIRLRVSLMRRDEGSWRENPADGAEPDIHRKGIGLSLGLNQTGGSRLWLNHYFLRTRDNLDYGVSFDPLTRQPSKRFPAKTYWGIDRSFDDSDTSMTTLVHELDFANGGQLRSQLRYADYQRSYWAKQPNLTTPPNAAGSVGGNVTRAADYETLTLQSDYTRKLSAWGMPHEVLVGFEYLKELSARNGLRNFGTLALPDFRPYEKAVPGNPVRFKGDSYALYAQDTIEFVPRWKFTLGARRDEMDAGYASATSPQLKFGEWSYRGALSFHPGADTHYYLGWSDSFSPTADLYQLTVKPQPPERSEVVELGAKWLLLDGDLALRAALYRATKLWERNTDLESTAAILTRKRRTDGIELEAAGRISENWEVFSGLALMDARILKVAENINPLTGVVTYGNPGYEGKRARNTPRYTFNLWTSYKLGGGWKIGGGVEAKGERYGMNPSGAGPLPMLNGQYHPNTAPAYTRWDAMLAYEQKSWAARLNIRNLFDRLYWDSIYDNGGFAIPGPRRALILTGELKF</sequence>
<dbReference type="InterPro" id="IPR039426">
    <property type="entry name" value="TonB-dep_rcpt-like"/>
</dbReference>
<organism evidence="15 16">
    <name type="scientific">Candidatus Desulfobacillus denitrificans</name>
    <dbReference type="NCBI Taxonomy" id="2608985"/>
    <lineage>
        <taxon>Bacteria</taxon>
        <taxon>Pseudomonadati</taxon>
        <taxon>Pseudomonadota</taxon>
        <taxon>Betaproteobacteria</taxon>
        <taxon>Candidatus Desulfobacillus</taxon>
    </lineage>
</organism>
<dbReference type="Pfam" id="PF00593">
    <property type="entry name" value="TonB_dep_Rec_b-barrel"/>
    <property type="match status" value="1"/>
</dbReference>
<evidence type="ECO:0000256" key="1">
    <source>
        <dbReference type="ARBA" id="ARBA00004571"/>
    </source>
</evidence>
<dbReference type="GO" id="GO:0015891">
    <property type="term" value="P:siderophore transport"/>
    <property type="evidence" value="ECO:0007669"/>
    <property type="project" value="InterPro"/>
</dbReference>
<dbReference type="GO" id="GO:0015344">
    <property type="term" value="F:siderophore uptake transmembrane transporter activity"/>
    <property type="evidence" value="ECO:0007669"/>
    <property type="project" value="TreeGrafter"/>
</dbReference>
<evidence type="ECO:0000256" key="11">
    <source>
        <dbReference type="RuleBase" id="RU003357"/>
    </source>
</evidence>
<dbReference type="InterPro" id="IPR010105">
    <property type="entry name" value="TonB_sidphr_rcpt"/>
</dbReference>
<evidence type="ECO:0000256" key="6">
    <source>
        <dbReference type="ARBA" id="ARBA00023077"/>
    </source>
</evidence>
<keyword evidence="7 10" id="KW-0472">Membrane</keyword>
<evidence type="ECO:0000256" key="12">
    <source>
        <dbReference type="SAM" id="SignalP"/>
    </source>
</evidence>
<dbReference type="PANTHER" id="PTHR32552:SF83">
    <property type="entry name" value="BLR3904 PROTEIN"/>
    <property type="match status" value="1"/>
</dbReference>
<evidence type="ECO:0000256" key="8">
    <source>
        <dbReference type="ARBA" id="ARBA00023170"/>
    </source>
</evidence>
<dbReference type="Proteomes" id="UP000662914">
    <property type="component" value="Chromosome"/>
</dbReference>
<evidence type="ECO:0000256" key="10">
    <source>
        <dbReference type="PROSITE-ProRule" id="PRU01360"/>
    </source>
</evidence>
<dbReference type="SUPFAM" id="SSF56935">
    <property type="entry name" value="Porins"/>
    <property type="match status" value="1"/>
</dbReference>
<dbReference type="GO" id="GO:0009279">
    <property type="term" value="C:cell outer membrane"/>
    <property type="evidence" value="ECO:0007669"/>
    <property type="project" value="UniProtKB-SubCell"/>
</dbReference>
<feature type="domain" description="TonB-dependent receptor plug" evidence="14">
    <location>
        <begin position="77"/>
        <end position="174"/>
    </location>
</feature>
<protein>
    <submittedName>
        <fullName evidence="15">TonB-dependent siderophore receptor, partial</fullName>
    </submittedName>
</protein>
<dbReference type="Gene3D" id="2.170.130.10">
    <property type="entry name" value="TonB-dependent receptor, plug domain"/>
    <property type="match status" value="1"/>
</dbReference>
<dbReference type="InterPro" id="IPR012910">
    <property type="entry name" value="Plug_dom"/>
</dbReference>
<dbReference type="InterPro" id="IPR000531">
    <property type="entry name" value="Beta-barrel_TonB"/>
</dbReference>
<dbReference type="CDD" id="cd01347">
    <property type="entry name" value="ligand_gated_channel"/>
    <property type="match status" value="1"/>
</dbReference>
<evidence type="ECO:0000256" key="5">
    <source>
        <dbReference type="ARBA" id="ARBA00022692"/>
    </source>
</evidence>
<accession>A0A809R1K5</accession>
<keyword evidence="4 10" id="KW-1134">Transmembrane beta strand</keyword>
<feature type="domain" description="TonB-dependent receptor-like beta-barrel" evidence="13">
    <location>
        <begin position="254"/>
        <end position="699"/>
    </location>
</feature>
<dbReference type="Pfam" id="PF07715">
    <property type="entry name" value="Plug"/>
    <property type="match status" value="1"/>
</dbReference>
<evidence type="ECO:0000313" key="15">
    <source>
        <dbReference type="EMBL" id="BBO21510.1"/>
    </source>
</evidence>
<dbReference type="PANTHER" id="PTHR32552">
    <property type="entry name" value="FERRICHROME IRON RECEPTOR-RELATED"/>
    <property type="match status" value="1"/>
</dbReference>
<evidence type="ECO:0000259" key="14">
    <source>
        <dbReference type="Pfam" id="PF07715"/>
    </source>
</evidence>
<dbReference type="AlphaFoldDB" id="A0A809R1K5"/>
<name>A0A809R1K5_9PROT</name>
<keyword evidence="6 11" id="KW-0798">TonB box</keyword>
<evidence type="ECO:0000256" key="3">
    <source>
        <dbReference type="ARBA" id="ARBA00022448"/>
    </source>
</evidence>
<dbReference type="PROSITE" id="PS52016">
    <property type="entry name" value="TONB_DEPENDENT_REC_3"/>
    <property type="match status" value="1"/>
</dbReference>
<evidence type="ECO:0000256" key="2">
    <source>
        <dbReference type="ARBA" id="ARBA00009810"/>
    </source>
</evidence>
<dbReference type="InterPro" id="IPR037066">
    <property type="entry name" value="Plug_dom_sf"/>
</dbReference>
<dbReference type="Gene3D" id="2.40.170.20">
    <property type="entry name" value="TonB-dependent receptor, beta-barrel domain"/>
    <property type="match status" value="1"/>
</dbReference>
<comment type="subcellular location">
    <subcellularLocation>
        <location evidence="1 10">Cell outer membrane</location>
        <topology evidence="1 10">Multi-pass membrane protein</topology>
    </subcellularLocation>
</comment>
<dbReference type="KEGG" id="ddz:DSYM_22090"/>
<reference evidence="15" key="1">
    <citation type="journal article" name="DNA Res.">
        <title>The physiological potential of anammox bacteria as revealed by their core genome structure.</title>
        <authorList>
            <person name="Okubo T."/>
            <person name="Toyoda A."/>
            <person name="Fukuhara K."/>
            <person name="Uchiyama I."/>
            <person name="Harigaya Y."/>
            <person name="Kuroiwa M."/>
            <person name="Suzuki T."/>
            <person name="Murakami Y."/>
            <person name="Suwa Y."/>
            <person name="Takami H."/>
        </authorList>
    </citation>
    <scope>NUCLEOTIDE SEQUENCE</scope>
    <source>
        <strain evidence="15">317325-3</strain>
    </source>
</reference>
<dbReference type="NCBIfam" id="TIGR01783">
    <property type="entry name" value="TonB-siderophor"/>
    <property type="match status" value="1"/>
</dbReference>
<dbReference type="GO" id="GO:0038023">
    <property type="term" value="F:signaling receptor activity"/>
    <property type="evidence" value="ECO:0007669"/>
    <property type="project" value="InterPro"/>
</dbReference>